<dbReference type="HOGENOM" id="CLU_753592_0_0_2"/>
<dbReference type="PRINTS" id="PR00411">
    <property type="entry name" value="PNDRDTASEI"/>
</dbReference>
<dbReference type="Pfam" id="PF01266">
    <property type="entry name" value="DAO"/>
    <property type="match status" value="1"/>
</dbReference>
<dbReference type="Gene3D" id="3.30.9.10">
    <property type="entry name" value="D-Amino Acid Oxidase, subunit A, domain 2"/>
    <property type="match status" value="1"/>
</dbReference>
<gene>
    <name evidence="6" type="ORF">P186_0365</name>
</gene>
<dbReference type="NCBIfam" id="NF040813">
    <property type="entry name" value="pro_dh_Thprot"/>
    <property type="match status" value="1"/>
</dbReference>
<dbReference type="BioCyc" id="PSP1104324:GJSN-354-MONOMER"/>
<evidence type="ECO:0000256" key="1">
    <source>
        <dbReference type="ARBA" id="ARBA00001974"/>
    </source>
</evidence>
<dbReference type="GeneID" id="11594630"/>
<dbReference type="Proteomes" id="UP000005867">
    <property type="component" value="Chromosome"/>
</dbReference>
<accession>G7VGA8</accession>
<organism evidence="6 7">
    <name type="scientific">Pyrobaculum ferrireducens</name>
    <dbReference type="NCBI Taxonomy" id="1104324"/>
    <lineage>
        <taxon>Archaea</taxon>
        <taxon>Thermoproteota</taxon>
        <taxon>Thermoprotei</taxon>
        <taxon>Thermoproteales</taxon>
        <taxon>Thermoproteaceae</taxon>
        <taxon>Pyrobaculum</taxon>
    </lineage>
</organism>
<proteinExistence type="inferred from homology"/>
<evidence type="ECO:0000256" key="2">
    <source>
        <dbReference type="ARBA" id="ARBA00009410"/>
    </source>
</evidence>
<dbReference type="Gene3D" id="3.50.50.60">
    <property type="entry name" value="FAD/NAD(P)-binding domain"/>
    <property type="match status" value="1"/>
</dbReference>
<dbReference type="EMBL" id="CP003098">
    <property type="protein sequence ID" value="AET31819.1"/>
    <property type="molecule type" value="Genomic_DNA"/>
</dbReference>
<dbReference type="OrthoDB" id="168391at2157"/>
<dbReference type="GO" id="GO:0005737">
    <property type="term" value="C:cytoplasm"/>
    <property type="evidence" value="ECO:0007669"/>
    <property type="project" value="TreeGrafter"/>
</dbReference>
<dbReference type="GO" id="GO:0016491">
    <property type="term" value="F:oxidoreductase activity"/>
    <property type="evidence" value="ECO:0007669"/>
    <property type="project" value="UniProtKB-KW"/>
</dbReference>
<dbReference type="eggNOG" id="arCOG00758">
    <property type="taxonomic scope" value="Archaea"/>
</dbReference>
<comment type="cofactor">
    <cofactor evidence="1">
        <name>FAD</name>
        <dbReference type="ChEBI" id="CHEBI:57692"/>
    </cofactor>
</comment>
<dbReference type="InterPro" id="IPR036188">
    <property type="entry name" value="FAD/NAD-bd_sf"/>
</dbReference>
<evidence type="ECO:0000313" key="7">
    <source>
        <dbReference type="Proteomes" id="UP000005867"/>
    </source>
</evidence>
<dbReference type="AlphaFoldDB" id="G7VGA8"/>
<dbReference type="PANTHER" id="PTHR13847">
    <property type="entry name" value="SARCOSINE DEHYDROGENASE-RELATED"/>
    <property type="match status" value="1"/>
</dbReference>
<name>G7VGA8_9CREN</name>
<dbReference type="PANTHER" id="PTHR13847:SF286">
    <property type="entry name" value="D-AMINO ACID DEHYDROGENASE"/>
    <property type="match status" value="1"/>
</dbReference>
<dbReference type="RefSeq" id="WP_014287647.1">
    <property type="nucleotide sequence ID" value="NC_016645.1"/>
</dbReference>
<reference evidence="6 7" key="1">
    <citation type="journal article" date="2012" name="J. Bacteriol.">
        <title>Complete genome sequence of strain 1860, a crenarchaeon of the genus pyrobaculum able to grow with various electron acceptors.</title>
        <authorList>
            <person name="Mardanov A.V."/>
            <person name="Gumerov V.M."/>
            <person name="Slobodkina G.B."/>
            <person name="Beletsky A.V."/>
            <person name="Bonch-Osmolovskaya E.A."/>
            <person name="Ravin N.V."/>
            <person name="Skryabin K.G."/>
        </authorList>
    </citation>
    <scope>NUCLEOTIDE SEQUENCE [LARGE SCALE GENOMIC DNA]</scope>
    <source>
        <strain evidence="6 7">1860</strain>
    </source>
</reference>
<dbReference type="InterPro" id="IPR006076">
    <property type="entry name" value="FAD-dep_OxRdtase"/>
</dbReference>
<dbReference type="InterPro" id="IPR053679">
    <property type="entry name" value="DadA_oxidoreductase"/>
</dbReference>
<comment type="similarity">
    <text evidence="2">Belongs to the DadA oxidoreductase family.</text>
</comment>
<evidence type="ECO:0000256" key="4">
    <source>
        <dbReference type="ARBA" id="ARBA00023002"/>
    </source>
</evidence>
<dbReference type="SUPFAM" id="SSF51971">
    <property type="entry name" value="Nucleotide-binding domain"/>
    <property type="match status" value="1"/>
</dbReference>
<keyword evidence="4" id="KW-0560">Oxidoreductase</keyword>
<feature type="domain" description="FAD dependent oxidoreductase" evidence="5">
    <location>
        <begin position="2"/>
        <end position="346"/>
    </location>
</feature>
<dbReference type="KEGG" id="pyr:P186_0365"/>
<keyword evidence="3" id="KW-0285">Flavoprotein</keyword>
<keyword evidence="7" id="KW-1185">Reference proteome</keyword>
<sequence length="363" mass="40075">MKVVVVGGGVVGLFTAFYLVKEGAEVVIVEQDKPGELSRAAAGILEFTRFVINRINVKSYPKRYLTMMLRGDARVKTWDWGWISTYLKVWGREPSQEMWEAVKALGDFSQRQYRALAEAENDFDYAEEPLYEVGVDVEKALEEAKRDPLSPKVEAGECCGREALVYLDAAKLSTDAFIERMLRELRGVQIVNKRATEVAGREVWLEGGDVVQGDAVVVAAGYWARKFGIPVAPFKGYGFRTTAKSQKMFIEMAKGVAVVPLSKWTKVTGRFDLDGSGDHSPAQKVLERAREVLGDFDVIDMAVGYRPCTPDGFPVVDRMGSVVVVTGACRLGWTYGPALGKLAADLALGRRGIEALSAGRFRR</sequence>
<evidence type="ECO:0000256" key="3">
    <source>
        <dbReference type="ARBA" id="ARBA00022630"/>
    </source>
</evidence>
<evidence type="ECO:0000259" key="5">
    <source>
        <dbReference type="Pfam" id="PF01266"/>
    </source>
</evidence>
<dbReference type="STRING" id="1104324.P186_0365"/>
<evidence type="ECO:0000313" key="6">
    <source>
        <dbReference type="EMBL" id="AET31819.1"/>
    </source>
</evidence>
<protein>
    <submittedName>
        <fullName evidence="6">FAD dependent oxidoreductase</fullName>
    </submittedName>
</protein>